<feature type="region of interest" description="Disordered" evidence="1">
    <location>
        <begin position="360"/>
        <end position="435"/>
    </location>
</feature>
<dbReference type="Proteomes" id="UP001307889">
    <property type="component" value="Chromosome 12"/>
</dbReference>
<feature type="compositionally biased region" description="Basic residues" evidence="1">
    <location>
        <begin position="1"/>
        <end position="18"/>
    </location>
</feature>
<feature type="compositionally biased region" description="Acidic residues" evidence="1">
    <location>
        <begin position="136"/>
        <end position="146"/>
    </location>
</feature>
<feature type="region of interest" description="Disordered" evidence="1">
    <location>
        <begin position="1"/>
        <end position="184"/>
    </location>
</feature>
<feature type="compositionally biased region" description="Pro residues" evidence="1">
    <location>
        <begin position="103"/>
        <end position="113"/>
    </location>
</feature>
<sequence length="863" mass="93798">MLKIPKGLKKKKKGKKGKHKEEELFDPAELAELERYKKEKQQKLAEAAEAGTSEGGEPAATSPGENEEWEKFKALTSGVDDILKKTQGDLDRIKSTSYFQKKPPGPSAPPELAPKPERPSVGPSPAKGKWIGFSEGGEEAEPEEETDVKVEVTPAAGGDTTDAFGTGNFEEEEEESEFEDDADDLFDTSYVDVVASGEVKLAYVPDSPEPEDDFDPFDTSIVDKVIKVDPAEEKKKKLVSLGCAVEVLTGKLDKPVEVPPEIVKPQRRRPRPRDLLLGSFDEGPGVVVEDAEPEPAPRSILDDDPVFAEETSEILGLAPVTPVVEVKPISSPLPPPKKETPKNQGLDLKTLVEEFVSFSTTEEVEDTLIPPVPKPAETPDEFDDEFAALAAESLHKTEKVKPPKPPPPQVQSNANQAALSDVDDFNPDEDDPFDTSFAAQVLPGKFELKLIEKEILQETAPVIEKDTQSRIHEVLKNSELSAKVNDVEEVSLTVEHKDLLGGSASDLSTLGQLPIAPKSLEDFDAAFTADDPFDTSVVEKVVAPGKTELKFLEKEFLDPPIGIPTNAALPVVALEDDDFDPRAEEKLEKPPTRPDNLSVAGKRVSVPKVVAFDVDPSSKPDLLAVDQEESSKVSKPLTPYYPQPNQAGQVGDSGSDIDPFDTSYVSEASRPGKLELQILEKELSSATEIKRSLSDPDFDPRGAEQSAPVPVSTVVRNNPDILSGENEEELKLHTPVVPRKAFGDPSQDTDPFDTSIASGLIPGKAEIKILESELIYSETPLPTVSNITEELLRKNELAKRARKQSVDIVLEQDTEEITVKPLTPVTAGSFDLDDGVDPFDTSAVENIVPGKTEIKLLESELLS</sequence>
<feature type="compositionally biased region" description="Acidic residues" evidence="1">
    <location>
        <begin position="421"/>
        <end position="433"/>
    </location>
</feature>
<evidence type="ECO:0008006" key="4">
    <source>
        <dbReference type="Google" id="ProtNLM"/>
    </source>
</evidence>
<feature type="compositionally biased region" description="Basic and acidic residues" evidence="1">
    <location>
        <begin position="690"/>
        <end position="702"/>
    </location>
</feature>
<feature type="compositionally biased region" description="Low complexity" evidence="1">
    <location>
        <begin position="44"/>
        <end position="60"/>
    </location>
</feature>
<feature type="region of interest" description="Disordered" evidence="1">
    <location>
        <begin position="259"/>
        <end position="303"/>
    </location>
</feature>
<dbReference type="EMBL" id="AP028920">
    <property type="protein sequence ID" value="BET01146.1"/>
    <property type="molecule type" value="Genomic_DNA"/>
</dbReference>
<evidence type="ECO:0000256" key="1">
    <source>
        <dbReference type="SAM" id="MobiDB-lite"/>
    </source>
</evidence>
<feature type="region of interest" description="Disordered" evidence="1">
    <location>
        <begin position="690"/>
        <end position="728"/>
    </location>
</feature>
<feature type="compositionally biased region" description="Basic and acidic residues" evidence="1">
    <location>
        <begin position="32"/>
        <end position="43"/>
    </location>
</feature>
<accession>A0ABN7BD70</accession>
<gene>
    <name evidence="2" type="ORF">NTJ_13961</name>
</gene>
<feature type="region of interest" description="Disordered" evidence="1">
    <location>
        <begin position="580"/>
        <end position="600"/>
    </location>
</feature>
<feature type="region of interest" description="Disordered" evidence="1">
    <location>
        <begin position="614"/>
        <end position="665"/>
    </location>
</feature>
<name>A0ABN7BD70_9HEMI</name>
<evidence type="ECO:0000313" key="2">
    <source>
        <dbReference type="EMBL" id="BET01146.1"/>
    </source>
</evidence>
<organism evidence="2 3">
    <name type="scientific">Nesidiocoris tenuis</name>
    <dbReference type="NCBI Taxonomy" id="355587"/>
    <lineage>
        <taxon>Eukaryota</taxon>
        <taxon>Metazoa</taxon>
        <taxon>Ecdysozoa</taxon>
        <taxon>Arthropoda</taxon>
        <taxon>Hexapoda</taxon>
        <taxon>Insecta</taxon>
        <taxon>Pterygota</taxon>
        <taxon>Neoptera</taxon>
        <taxon>Paraneoptera</taxon>
        <taxon>Hemiptera</taxon>
        <taxon>Heteroptera</taxon>
        <taxon>Panheteroptera</taxon>
        <taxon>Cimicomorpha</taxon>
        <taxon>Miridae</taxon>
        <taxon>Dicyphina</taxon>
        <taxon>Nesidiocoris</taxon>
    </lineage>
</organism>
<feature type="compositionally biased region" description="Low complexity" evidence="1">
    <location>
        <begin position="151"/>
        <end position="167"/>
    </location>
</feature>
<feature type="region of interest" description="Disordered" evidence="1">
    <location>
        <begin position="326"/>
        <end position="346"/>
    </location>
</feature>
<evidence type="ECO:0000313" key="3">
    <source>
        <dbReference type="Proteomes" id="UP001307889"/>
    </source>
</evidence>
<feature type="compositionally biased region" description="Basic and acidic residues" evidence="1">
    <location>
        <begin position="81"/>
        <end position="94"/>
    </location>
</feature>
<protein>
    <recommendedName>
        <fullName evidence="4">Protein stoned-A</fullName>
    </recommendedName>
</protein>
<reference evidence="2 3" key="1">
    <citation type="submission" date="2023-09" db="EMBL/GenBank/DDBJ databases">
        <title>Nesidiocoris tenuis whole genome shotgun sequence.</title>
        <authorList>
            <person name="Shibata T."/>
            <person name="Shimoda M."/>
            <person name="Kobayashi T."/>
            <person name="Uehara T."/>
        </authorList>
    </citation>
    <scope>NUCLEOTIDE SEQUENCE [LARGE SCALE GENOMIC DNA]</scope>
    <source>
        <strain evidence="2 3">Japan</strain>
    </source>
</reference>
<feature type="region of interest" description="Disordered" evidence="1">
    <location>
        <begin position="738"/>
        <end position="757"/>
    </location>
</feature>
<proteinExistence type="predicted"/>
<feature type="compositionally biased region" description="Acidic residues" evidence="1">
    <location>
        <begin position="169"/>
        <end position="184"/>
    </location>
</feature>
<feature type="compositionally biased region" description="Basic and acidic residues" evidence="1">
    <location>
        <begin position="580"/>
        <end position="592"/>
    </location>
</feature>
<keyword evidence="3" id="KW-1185">Reference proteome</keyword>